<keyword evidence="1" id="KW-0863">Zinc-finger</keyword>
<evidence type="ECO:0000259" key="2">
    <source>
        <dbReference type="PROSITE" id="PS50157"/>
    </source>
</evidence>
<dbReference type="SMART" id="SM00355">
    <property type="entry name" value="ZnF_C2H2"/>
    <property type="match status" value="3"/>
</dbReference>
<dbReference type="Gene3D" id="3.30.160.60">
    <property type="entry name" value="Classic Zinc Finger"/>
    <property type="match status" value="1"/>
</dbReference>
<dbReference type="SUPFAM" id="SSF54171">
    <property type="entry name" value="DNA-binding domain"/>
    <property type="match status" value="1"/>
</dbReference>
<feature type="non-terminal residue" evidence="4">
    <location>
        <position position="1"/>
    </location>
</feature>
<dbReference type="PROSITE" id="PS00028">
    <property type="entry name" value="ZINC_FINGER_C2H2_1"/>
    <property type="match status" value="2"/>
</dbReference>
<feature type="domain" description="C2H2-type" evidence="2">
    <location>
        <begin position="201"/>
        <end position="228"/>
    </location>
</feature>
<accession>A0AAV2R6P1</accession>
<evidence type="ECO:0000256" key="1">
    <source>
        <dbReference type="PROSITE-ProRule" id="PRU00042"/>
    </source>
</evidence>
<gene>
    <name evidence="4" type="ORF">MNOR_LOCUS21207</name>
</gene>
<reference evidence="4 5" key="1">
    <citation type="submission" date="2024-05" db="EMBL/GenBank/DDBJ databases">
        <authorList>
            <person name="Wallberg A."/>
        </authorList>
    </citation>
    <scope>NUCLEOTIDE SEQUENCE [LARGE SCALE GENOMIC DNA]</scope>
</reference>
<dbReference type="AlphaFoldDB" id="A0AAV2R6P1"/>
<protein>
    <recommendedName>
        <fullName evidence="6">C2H2-type domain-containing protein</fullName>
    </recommendedName>
</protein>
<sequence length="401" mass="46732">RTVYFDDSLSFKGEPSQKYSNITDYQNKCAIEKINQQFKNCKEIKKQRSNLMLELYVDNTGIFIPEGWQRKVYTKINSDGKRIFYVYYINPEGKRFCSKSKITSYLSLLSENKYTKSFDVEKLNFSIPEGYHYILSNEIFEVKTVFRNVSSINSFNLFLCKICNYSSQSERYSQNHARRHITNLGRKLTPNSIFSNNYAYYVCTLCHVRIMRRDDIQIHIQTHINEKISNVIVGVIFDQNFIGKAKILHCCEICNFAFPRYIGIVKHLKEHNPDEVDAADEAKFHNTLNIVSTDHFLQAFDKEMPDIIYHVGGSIQQADYNEVLVDNTGFYIPNGWQRKVYQINKGLYKGIKYKVCFLSPFGNSLNTAGYVRQHIEWLKSNGITMSVNVDQMDFTASSHNL</sequence>
<dbReference type="EMBL" id="CAXKWB010016928">
    <property type="protein sequence ID" value="CAL4117510.1"/>
    <property type="molecule type" value="Genomic_DNA"/>
</dbReference>
<feature type="domain" description="MBD" evidence="3">
    <location>
        <begin position="54"/>
        <end position="125"/>
    </location>
</feature>
<evidence type="ECO:0000313" key="4">
    <source>
        <dbReference type="EMBL" id="CAL4117510.1"/>
    </source>
</evidence>
<evidence type="ECO:0008006" key="6">
    <source>
        <dbReference type="Google" id="ProtNLM"/>
    </source>
</evidence>
<organism evidence="4 5">
    <name type="scientific">Meganyctiphanes norvegica</name>
    <name type="common">Northern krill</name>
    <name type="synonym">Thysanopoda norvegica</name>
    <dbReference type="NCBI Taxonomy" id="48144"/>
    <lineage>
        <taxon>Eukaryota</taxon>
        <taxon>Metazoa</taxon>
        <taxon>Ecdysozoa</taxon>
        <taxon>Arthropoda</taxon>
        <taxon>Crustacea</taxon>
        <taxon>Multicrustacea</taxon>
        <taxon>Malacostraca</taxon>
        <taxon>Eumalacostraca</taxon>
        <taxon>Eucarida</taxon>
        <taxon>Euphausiacea</taxon>
        <taxon>Euphausiidae</taxon>
        <taxon>Meganyctiphanes</taxon>
    </lineage>
</organism>
<evidence type="ECO:0000313" key="5">
    <source>
        <dbReference type="Proteomes" id="UP001497623"/>
    </source>
</evidence>
<comment type="caution">
    <text evidence="4">The sequence shown here is derived from an EMBL/GenBank/DDBJ whole genome shotgun (WGS) entry which is preliminary data.</text>
</comment>
<dbReference type="Pfam" id="PF01429">
    <property type="entry name" value="MBD"/>
    <property type="match status" value="1"/>
</dbReference>
<feature type="non-terminal residue" evidence="4">
    <location>
        <position position="401"/>
    </location>
</feature>
<proteinExistence type="predicted"/>
<dbReference type="Proteomes" id="UP001497623">
    <property type="component" value="Unassembled WGS sequence"/>
</dbReference>
<keyword evidence="1" id="KW-0479">Metal-binding</keyword>
<name>A0AAV2R6P1_MEGNR</name>
<dbReference type="PROSITE" id="PS50982">
    <property type="entry name" value="MBD"/>
    <property type="match status" value="1"/>
</dbReference>
<dbReference type="InterPro" id="IPR001739">
    <property type="entry name" value="Methyl_CpG_DNA-bd"/>
</dbReference>
<dbReference type="InterPro" id="IPR013087">
    <property type="entry name" value="Znf_C2H2_type"/>
</dbReference>
<dbReference type="InterPro" id="IPR016177">
    <property type="entry name" value="DNA-bd_dom_sf"/>
</dbReference>
<dbReference type="GO" id="GO:0003677">
    <property type="term" value="F:DNA binding"/>
    <property type="evidence" value="ECO:0007669"/>
    <property type="project" value="InterPro"/>
</dbReference>
<keyword evidence="1" id="KW-0862">Zinc</keyword>
<keyword evidence="5" id="KW-1185">Reference proteome</keyword>
<dbReference type="GO" id="GO:0008270">
    <property type="term" value="F:zinc ion binding"/>
    <property type="evidence" value="ECO:0007669"/>
    <property type="project" value="UniProtKB-KW"/>
</dbReference>
<dbReference type="Gene3D" id="3.30.890.10">
    <property type="entry name" value="Methyl-cpg-binding Protein 2, Chain A"/>
    <property type="match status" value="1"/>
</dbReference>
<dbReference type="SMART" id="SM00391">
    <property type="entry name" value="MBD"/>
    <property type="match status" value="1"/>
</dbReference>
<evidence type="ECO:0000259" key="3">
    <source>
        <dbReference type="PROSITE" id="PS50982"/>
    </source>
</evidence>
<dbReference type="PROSITE" id="PS50157">
    <property type="entry name" value="ZINC_FINGER_C2H2_2"/>
    <property type="match status" value="1"/>
</dbReference>